<keyword evidence="3" id="KW-0328">Glycosyltransferase</keyword>
<sequence length="306" mass="35718">MASRPIYKRKPILTVFTPTYNRAHTLELCYRSLLRQTSSDFKWLIIDDGSTDSTAVLVRSWMAEDKITIEYHYQENQGMHGAHNTAYRLINTELNTCIDSDDYLADNTVELIIDKWLKDGSDKYAGIIGLNAKYNGDIIGTGFSVQRTTLTGFYMRGGRGDKKLVYRTSVIKSIPEYPVFKDEKYVGLAYKYELIDLKYELLTMNKTLCYVDYQTDGSSMNMYRQYFRNPRGFAFIRKESMIHHPSRIRRFIEVIHYVSSSIICKNTQFIKESPKKITTVLALPFGFVLYIYLLYQYKHCRLITPK</sequence>
<dbReference type="PANTHER" id="PTHR22916:SF3">
    <property type="entry name" value="UDP-GLCNAC:BETAGAL BETA-1,3-N-ACETYLGLUCOSAMINYLTRANSFERASE-LIKE PROTEIN 1"/>
    <property type="match status" value="1"/>
</dbReference>
<name>A0ABV9KRH7_9BACT</name>
<dbReference type="CDD" id="cd00761">
    <property type="entry name" value="Glyco_tranf_GTA_type"/>
    <property type="match status" value="1"/>
</dbReference>
<protein>
    <submittedName>
        <fullName evidence="3">Glycosyltransferase family 2 protein</fullName>
        <ecNumber evidence="3">2.4.-.-</ecNumber>
    </submittedName>
</protein>
<evidence type="ECO:0000313" key="4">
    <source>
        <dbReference type="Proteomes" id="UP001596023"/>
    </source>
</evidence>
<dbReference type="Pfam" id="PF00535">
    <property type="entry name" value="Glycos_transf_2"/>
    <property type="match status" value="1"/>
</dbReference>
<dbReference type="SUPFAM" id="SSF53448">
    <property type="entry name" value="Nucleotide-diphospho-sugar transferases"/>
    <property type="match status" value="1"/>
</dbReference>
<dbReference type="RefSeq" id="WP_379993726.1">
    <property type="nucleotide sequence ID" value="NZ_JBHSGN010000012.1"/>
</dbReference>
<dbReference type="Proteomes" id="UP001596023">
    <property type="component" value="Unassembled WGS sequence"/>
</dbReference>
<gene>
    <name evidence="3" type="ORF">ACFO6W_02445</name>
</gene>
<feature type="transmembrane region" description="Helical" evidence="1">
    <location>
        <begin position="277"/>
        <end position="295"/>
    </location>
</feature>
<reference evidence="4" key="1">
    <citation type="journal article" date="2019" name="Int. J. Syst. Evol. Microbiol.">
        <title>The Global Catalogue of Microorganisms (GCM) 10K type strain sequencing project: providing services to taxonomists for standard genome sequencing and annotation.</title>
        <authorList>
            <consortium name="The Broad Institute Genomics Platform"/>
            <consortium name="The Broad Institute Genome Sequencing Center for Infectious Disease"/>
            <person name="Wu L."/>
            <person name="Ma J."/>
        </authorList>
    </citation>
    <scope>NUCLEOTIDE SEQUENCE [LARGE SCALE GENOMIC DNA]</scope>
    <source>
        <strain evidence="4">CCUG 66188</strain>
    </source>
</reference>
<evidence type="ECO:0000313" key="3">
    <source>
        <dbReference type="EMBL" id="MFC4672545.1"/>
    </source>
</evidence>
<dbReference type="InterPro" id="IPR029044">
    <property type="entry name" value="Nucleotide-diphossugar_trans"/>
</dbReference>
<dbReference type="EC" id="2.4.-.-" evidence="3"/>
<comment type="caution">
    <text evidence="3">The sequence shown here is derived from an EMBL/GenBank/DDBJ whole genome shotgun (WGS) entry which is preliminary data.</text>
</comment>
<evidence type="ECO:0000259" key="2">
    <source>
        <dbReference type="Pfam" id="PF00535"/>
    </source>
</evidence>
<proteinExistence type="predicted"/>
<accession>A0ABV9KRH7</accession>
<dbReference type="EMBL" id="JBHSGN010000012">
    <property type="protein sequence ID" value="MFC4672545.1"/>
    <property type="molecule type" value="Genomic_DNA"/>
</dbReference>
<keyword evidence="1" id="KW-1133">Transmembrane helix</keyword>
<keyword evidence="3" id="KW-0808">Transferase</keyword>
<dbReference type="InterPro" id="IPR001173">
    <property type="entry name" value="Glyco_trans_2-like"/>
</dbReference>
<dbReference type="PANTHER" id="PTHR22916">
    <property type="entry name" value="GLYCOSYLTRANSFERASE"/>
    <property type="match status" value="1"/>
</dbReference>
<keyword evidence="1" id="KW-0472">Membrane</keyword>
<feature type="domain" description="Glycosyltransferase 2-like" evidence="2">
    <location>
        <begin position="14"/>
        <end position="127"/>
    </location>
</feature>
<keyword evidence="4" id="KW-1185">Reference proteome</keyword>
<evidence type="ECO:0000256" key="1">
    <source>
        <dbReference type="SAM" id="Phobius"/>
    </source>
</evidence>
<organism evidence="3 4">
    <name type="scientific">Dysgonomonas termitidis</name>
    <dbReference type="NCBI Taxonomy" id="1516126"/>
    <lineage>
        <taxon>Bacteria</taxon>
        <taxon>Pseudomonadati</taxon>
        <taxon>Bacteroidota</taxon>
        <taxon>Bacteroidia</taxon>
        <taxon>Bacteroidales</taxon>
        <taxon>Dysgonomonadaceae</taxon>
        <taxon>Dysgonomonas</taxon>
    </lineage>
</organism>
<keyword evidence="1" id="KW-0812">Transmembrane</keyword>
<dbReference type="Gene3D" id="3.90.550.10">
    <property type="entry name" value="Spore Coat Polysaccharide Biosynthesis Protein SpsA, Chain A"/>
    <property type="match status" value="1"/>
</dbReference>
<dbReference type="GO" id="GO:0016757">
    <property type="term" value="F:glycosyltransferase activity"/>
    <property type="evidence" value="ECO:0007669"/>
    <property type="project" value="UniProtKB-KW"/>
</dbReference>